<dbReference type="InterPro" id="IPR032710">
    <property type="entry name" value="NTF2-like_dom_sf"/>
</dbReference>
<dbReference type="AlphaFoldDB" id="U3A132"/>
<dbReference type="GO" id="GO:0016853">
    <property type="term" value="F:isomerase activity"/>
    <property type="evidence" value="ECO:0007669"/>
    <property type="project" value="UniProtKB-KW"/>
</dbReference>
<evidence type="ECO:0000313" key="2">
    <source>
        <dbReference type="EMBL" id="GAD48473.1"/>
    </source>
</evidence>
<dbReference type="Gene3D" id="3.10.450.50">
    <property type="match status" value="1"/>
</dbReference>
<reference evidence="2 3" key="1">
    <citation type="submission" date="2013-09" db="EMBL/GenBank/DDBJ databases">
        <title>Whole genome shotgun sequence of Novosphingobium tardaugens NBRC 16725.</title>
        <authorList>
            <person name="Isaki S."/>
            <person name="Hosoyama A."/>
            <person name="Tsuchikane K."/>
            <person name="Katsumata H."/>
            <person name="Ando Y."/>
            <person name="Yamazaki S."/>
            <person name="Fujita N."/>
        </authorList>
    </citation>
    <scope>NUCLEOTIDE SEQUENCE [LARGE SCALE GENOMIC DNA]</scope>
    <source>
        <strain evidence="2 3">NBRC 16725</strain>
    </source>
</reference>
<proteinExistence type="predicted"/>
<dbReference type="RefSeq" id="WP_021689380.1">
    <property type="nucleotide sequence ID" value="NZ_BASZ01000002.1"/>
</dbReference>
<sequence>MTGDTELRDRQAMMKAALQAYVDRANAGDADGLVALFAPDAVIEDPIGSPLKTGADIPAWFADTVAFGTRITPVAPLRGSHANEALLVFDVEFTPPGGEPMRIRSADACTFNDAGLITRLRAFWGPGDIEPA</sequence>
<evidence type="ECO:0000259" key="1">
    <source>
        <dbReference type="Pfam" id="PF12680"/>
    </source>
</evidence>
<keyword evidence="3" id="KW-1185">Reference proteome</keyword>
<dbReference type="InterPro" id="IPR037401">
    <property type="entry name" value="SnoaL-like"/>
</dbReference>
<feature type="domain" description="SnoaL-like" evidence="1">
    <location>
        <begin position="19"/>
        <end position="119"/>
    </location>
</feature>
<dbReference type="Proteomes" id="UP000016568">
    <property type="component" value="Unassembled WGS sequence"/>
</dbReference>
<accession>U3A132</accession>
<gene>
    <name evidence="2" type="ORF">NT2_02_05570</name>
</gene>
<dbReference type="EMBL" id="BASZ01000002">
    <property type="protein sequence ID" value="GAD48473.1"/>
    <property type="molecule type" value="Genomic_DNA"/>
</dbReference>
<name>U3A132_9SPHN</name>
<protein>
    <submittedName>
        <fullName evidence="2">Putative delta(5)-3-ketosteroid isomerase</fullName>
    </submittedName>
</protein>
<keyword evidence="2" id="KW-0413">Isomerase</keyword>
<dbReference type="Pfam" id="PF12680">
    <property type="entry name" value="SnoaL_2"/>
    <property type="match status" value="1"/>
</dbReference>
<organism evidence="2 3">
    <name type="scientific">Caenibius tardaugens NBRC 16725</name>
    <dbReference type="NCBI Taxonomy" id="1219035"/>
    <lineage>
        <taxon>Bacteria</taxon>
        <taxon>Pseudomonadati</taxon>
        <taxon>Pseudomonadota</taxon>
        <taxon>Alphaproteobacteria</taxon>
        <taxon>Sphingomonadales</taxon>
        <taxon>Erythrobacteraceae</taxon>
        <taxon>Caenibius</taxon>
    </lineage>
</organism>
<dbReference type="SUPFAM" id="SSF54427">
    <property type="entry name" value="NTF2-like"/>
    <property type="match status" value="1"/>
</dbReference>
<evidence type="ECO:0000313" key="3">
    <source>
        <dbReference type="Proteomes" id="UP000016568"/>
    </source>
</evidence>
<comment type="caution">
    <text evidence="2">The sequence shown here is derived from an EMBL/GenBank/DDBJ whole genome shotgun (WGS) entry which is preliminary data.</text>
</comment>
<dbReference type="eggNOG" id="COG3631">
    <property type="taxonomic scope" value="Bacteria"/>
</dbReference>